<evidence type="ECO:0000313" key="1">
    <source>
        <dbReference type="Proteomes" id="UP000887576"/>
    </source>
</evidence>
<dbReference type="Proteomes" id="UP000887576">
    <property type="component" value="Unplaced"/>
</dbReference>
<sequence>MTERDSLNSYNGEDDYGEYEEDDDEIFEEVDSPIQGLQSTTDYVNFTAFCNVKEPSSSSLHVYSDIIRTAPELPRHQPLLQFEQRLFRTAEKCLSIVGETGPSSSGEQNGNFLTTPKRNIRTSEESNPRQPSSAGSLPSRESQPDSGFGRSSTEQQNHVSPASQLERPPEGMVLAHPPVSSPVPRMSSAASDYAIPPDASRTMRSHTLKRENHPEYPPTIRTSVIPSSDQEMSGYLTAMSENRLRSLKRRYVILKNTQLKFYRTQKHFSRDETPTMTVNLREVKAVSKASTKSGGQGFEIVLENESLRYQAESDKITDEWFTVLNQILKNLTIADLAQRSKPIEAELAGWVTKVKHGHQKRYYAQLTGEKLLFFKKPDDKIPHSHQNLRGARITEKAKSSSDEYSASSGDEQNEIGAIRASGNGSSTASAIYNNCGDSDYSICVEAVDSDPQYLILRSSEDKDRWLYYLRLAARNAALCGTSFEIFVERLMAEPDPLNSELWNDVLLKSIEEQPTETLTTIEDPDLRKKALELDLAAYLFTSVQMRPIAIQYHVDLSQNLLSSALEHPSLQNELYAQLIRLTSGSMEFGYQAWKLMSMVIPLYLPKQYSLSWLLKQHVERIRRKTDGKAEQKLADYCHQALNRRQKIGDRREGPSKLEALSILTRDPTNTILPYSIAVKLPTGDHHVIEFDGSTEIGQCLSSLCLKLNLRPALLSGYSLYANDPTGGSDDLVLLKGKQKLCDCLSLWERQMKDGKSGRITTDACSIKLQLRLKNYWTSLSDDETPNEKLFLCHRLADEVVAGHLPLSNDLAEELCALRPTSGRDSVQILSQKVVGGRQSAIVEAVGDFPVDEPAERCVDGRVCPTDPDRASEVEILRRLHQRGQDEDQRPENLHRVERERRLPALGPTRSHQKLPVPQTDQFRRIQRRLHAHRFQNFAAKCASRRNAAGKDHNFAAKCASRGNAAGKDHVCHASKIHRTADNAFGGVHPMPEVALENISQCFSLTAQINLLKIVQ</sequence>
<dbReference type="WBParaSite" id="JU765_v2.g4600.t1">
    <property type="protein sequence ID" value="JU765_v2.g4600.t1"/>
    <property type="gene ID" value="JU765_v2.g4600"/>
</dbReference>
<accession>A0AC34R9L0</accession>
<name>A0AC34R9L0_9BILA</name>
<organism evidence="1 2">
    <name type="scientific">Panagrolaimus sp. JU765</name>
    <dbReference type="NCBI Taxonomy" id="591449"/>
    <lineage>
        <taxon>Eukaryota</taxon>
        <taxon>Metazoa</taxon>
        <taxon>Ecdysozoa</taxon>
        <taxon>Nematoda</taxon>
        <taxon>Chromadorea</taxon>
        <taxon>Rhabditida</taxon>
        <taxon>Tylenchina</taxon>
        <taxon>Panagrolaimomorpha</taxon>
        <taxon>Panagrolaimoidea</taxon>
        <taxon>Panagrolaimidae</taxon>
        <taxon>Panagrolaimus</taxon>
    </lineage>
</organism>
<proteinExistence type="predicted"/>
<protein>
    <submittedName>
        <fullName evidence="2">Uncharacterized protein</fullName>
    </submittedName>
</protein>
<evidence type="ECO:0000313" key="2">
    <source>
        <dbReference type="WBParaSite" id="JU765_v2.g4600.t1"/>
    </source>
</evidence>
<reference evidence="2" key="1">
    <citation type="submission" date="2022-11" db="UniProtKB">
        <authorList>
            <consortium name="WormBaseParasite"/>
        </authorList>
    </citation>
    <scope>IDENTIFICATION</scope>
</reference>